<name>A0ABN8IJF1_9NEOP</name>
<keyword evidence="2" id="KW-1185">Reference proteome</keyword>
<accession>A0ABN8IJF1</accession>
<reference evidence="1" key="1">
    <citation type="submission" date="2022-03" db="EMBL/GenBank/DDBJ databases">
        <authorList>
            <person name="Martin H S."/>
        </authorList>
    </citation>
    <scope>NUCLEOTIDE SEQUENCE</scope>
</reference>
<dbReference type="Proteomes" id="UP000837857">
    <property type="component" value="Chromosome 23"/>
</dbReference>
<protein>
    <submittedName>
        <fullName evidence="1">Uncharacterized protein</fullName>
    </submittedName>
</protein>
<proteinExistence type="predicted"/>
<evidence type="ECO:0000313" key="1">
    <source>
        <dbReference type="EMBL" id="CAH2056530.1"/>
    </source>
</evidence>
<evidence type="ECO:0000313" key="2">
    <source>
        <dbReference type="Proteomes" id="UP000837857"/>
    </source>
</evidence>
<dbReference type="EMBL" id="OW152835">
    <property type="protein sequence ID" value="CAH2056530.1"/>
    <property type="molecule type" value="Genomic_DNA"/>
</dbReference>
<organism evidence="1 2">
    <name type="scientific">Iphiclides podalirius</name>
    <name type="common">scarce swallowtail</name>
    <dbReference type="NCBI Taxonomy" id="110791"/>
    <lineage>
        <taxon>Eukaryota</taxon>
        <taxon>Metazoa</taxon>
        <taxon>Ecdysozoa</taxon>
        <taxon>Arthropoda</taxon>
        <taxon>Hexapoda</taxon>
        <taxon>Insecta</taxon>
        <taxon>Pterygota</taxon>
        <taxon>Neoptera</taxon>
        <taxon>Endopterygota</taxon>
        <taxon>Lepidoptera</taxon>
        <taxon>Glossata</taxon>
        <taxon>Ditrysia</taxon>
        <taxon>Papilionoidea</taxon>
        <taxon>Papilionidae</taxon>
        <taxon>Papilioninae</taxon>
        <taxon>Iphiclides</taxon>
    </lineage>
</organism>
<sequence length="202" mass="22816">MLSPLGFRERSEQRSSERALFLAPFFDSIDEASSSPPASCRKILPPIVNHTTSAANAIHAWRYSRVGVRPPGCVINETHNASHRIPSHPIPSRLIRSLFEAIRRVSWMALAICISPGRPRRARVRSSARRRRSGEKKTFLTYQGSIASGKQSIANVPYSANRQKEPPRKQHAVTGRRWRRVYRMAPGRDLCRGPTVTTLIDR</sequence>
<gene>
    <name evidence="1" type="ORF">IPOD504_LOCUS9733</name>
</gene>
<feature type="non-terminal residue" evidence="1">
    <location>
        <position position="1"/>
    </location>
</feature>